<feature type="domain" description="DUF5615" evidence="1">
    <location>
        <begin position="1"/>
        <end position="79"/>
    </location>
</feature>
<accession>A0A6V8NN43</accession>
<name>A0A6V8NN43_9ACTN</name>
<protein>
    <recommendedName>
        <fullName evidence="1">DUF5615 domain-containing protein</fullName>
    </recommendedName>
</protein>
<evidence type="ECO:0000313" key="5">
    <source>
        <dbReference type="EMBL" id="GFP33054.1"/>
    </source>
</evidence>
<evidence type="ECO:0000313" key="4">
    <source>
        <dbReference type="EMBL" id="GFP29386.1"/>
    </source>
</evidence>
<evidence type="ECO:0000313" key="7">
    <source>
        <dbReference type="Proteomes" id="UP000568877"/>
    </source>
</evidence>
<dbReference type="AlphaFoldDB" id="A0A6V8NN43"/>
<dbReference type="Proteomes" id="UP000568877">
    <property type="component" value="Unassembled WGS sequence"/>
</dbReference>
<dbReference type="Pfam" id="PF18480">
    <property type="entry name" value="DUF5615"/>
    <property type="match status" value="1"/>
</dbReference>
<evidence type="ECO:0000313" key="9">
    <source>
        <dbReference type="Proteomes" id="UP000588083"/>
    </source>
</evidence>
<evidence type="ECO:0000259" key="1">
    <source>
        <dbReference type="Pfam" id="PF18480"/>
    </source>
</evidence>
<dbReference type="EMBL" id="BLSA01000251">
    <property type="protein sequence ID" value="GFP33054.1"/>
    <property type="molecule type" value="Genomic_DNA"/>
</dbReference>
<dbReference type="Proteomes" id="UP000580051">
    <property type="component" value="Unassembled WGS sequence"/>
</dbReference>
<proteinExistence type="predicted"/>
<evidence type="ECO:0000313" key="6">
    <source>
        <dbReference type="Proteomes" id="UP000543224"/>
    </source>
</evidence>
<evidence type="ECO:0000313" key="3">
    <source>
        <dbReference type="EMBL" id="GFP24920.1"/>
    </source>
</evidence>
<dbReference type="EMBL" id="BLRX01000024">
    <property type="protein sequence ID" value="GFP24920.1"/>
    <property type="molecule type" value="Genomic_DNA"/>
</dbReference>
<dbReference type="EMBL" id="BLRZ01000008">
    <property type="protein sequence ID" value="GFP29386.1"/>
    <property type="molecule type" value="Genomic_DNA"/>
</dbReference>
<dbReference type="RefSeq" id="WP_176226790.1">
    <property type="nucleotide sequence ID" value="NZ_BLRV01000083.1"/>
</dbReference>
<gene>
    <name evidence="2" type="ORF">HKBW3S06_00912</name>
    <name evidence="3" type="ORF">HKBW3S25_00358</name>
    <name evidence="4" type="ORF">HKBW3S34_00306</name>
    <name evidence="5" type="ORF">HKBW3S42_01364</name>
</gene>
<reference evidence="6 7" key="1">
    <citation type="journal article" date="2020" name="Front. Microbiol.">
        <title>Single-cell genomics of novel Actinobacteria with the Wood-Ljungdahl pathway discovered in a serpentinizing system.</title>
        <authorList>
            <person name="Merino N."/>
            <person name="Kawai M."/>
            <person name="Boyd E.S."/>
            <person name="Colman D.R."/>
            <person name="McGlynn S.E."/>
            <person name="Nealson K.H."/>
            <person name="Kurokawa K."/>
            <person name="Hongoh Y."/>
        </authorList>
    </citation>
    <scope>NUCLEOTIDE SEQUENCE [LARGE SCALE GENOMIC DNA]</scope>
    <source>
        <strain evidence="2 8">S06</strain>
        <strain evidence="3 6">S25</strain>
        <strain evidence="4 9">S34</strain>
        <strain evidence="5 7">S42</strain>
    </source>
</reference>
<dbReference type="Proteomes" id="UP000543224">
    <property type="component" value="Unassembled WGS sequence"/>
</dbReference>
<dbReference type="EMBL" id="BLRV01000083">
    <property type="protein sequence ID" value="GFP21685.1"/>
    <property type="molecule type" value="Genomic_DNA"/>
</dbReference>
<keyword evidence="9" id="KW-1185">Reference proteome</keyword>
<organism evidence="2 8">
    <name type="scientific">Candidatus Hakubella thermalkaliphila</name>
    <dbReference type="NCBI Taxonomy" id="2754717"/>
    <lineage>
        <taxon>Bacteria</taxon>
        <taxon>Bacillati</taxon>
        <taxon>Actinomycetota</taxon>
        <taxon>Actinomycetota incertae sedis</taxon>
        <taxon>Candidatus Hakubellales</taxon>
        <taxon>Candidatus Hakubellaceae</taxon>
        <taxon>Candidatus Hakubella</taxon>
    </lineage>
</organism>
<dbReference type="InterPro" id="IPR041049">
    <property type="entry name" value="DUF5615"/>
</dbReference>
<comment type="caution">
    <text evidence="2">The sequence shown here is derived from an EMBL/GenBank/DDBJ whole genome shotgun (WGS) entry which is preliminary data.</text>
</comment>
<evidence type="ECO:0000313" key="8">
    <source>
        <dbReference type="Proteomes" id="UP000580051"/>
    </source>
</evidence>
<evidence type="ECO:0000313" key="2">
    <source>
        <dbReference type="EMBL" id="GFP21685.1"/>
    </source>
</evidence>
<sequence>MRFLLDSCISGFAVRELRAAGYDVVWAAEGPEDPGDDVILEQAAKERRILVTADKDFGDLVFVFRKPHPTIVRLVEIPARMQERFYCV</sequence>
<dbReference type="Proteomes" id="UP000588083">
    <property type="component" value="Unassembled WGS sequence"/>
</dbReference>